<dbReference type="STRING" id="1759059.ATE48_01910"/>
<dbReference type="KEGG" id="cbot:ATE48_01910"/>
<dbReference type="InParanoid" id="A0A1B1ADY3"/>
<organism evidence="3 4">
    <name type="scientific">Candidatus Viadribacter manganicus</name>
    <dbReference type="NCBI Taxonomy" id="1759059"/>
    <lineage>
        <taxon>Bacteria</taxon>
        <taxon>Pseudomonadati</taxon>
        <taxon>Pseudomonadota</taxon>
        <taxon>Alphaproteobacteria</taxon>
        <taxon>Hyphomonadales</taxon>
        <taxon>Hyphomonadaceae</taxon>
        <taxon>Candidatus Viadribacter</taxon>
    </lineage>
</organism>
<gene>
    <name evidence="3" type="ORF">ATE48_01910</name>
</gene>
<evidence type="ECO:0000313" key="3">
    <source>
        <dbReference type="EMBL" id="ANP44765.1"/>
    </source>
</evidence>
<keyword evidence="2" id="KW-0732">Signal</keyword>
<protein>
    <recommendedName>
        <fullName evidence="5">Proteinase inhibitor I78</fullName>
    </recommendedName>
</protein>
<dbReference type="EMBL" id="CP013244">
    <property type="protein sequence ID" value="ANP44765.1"/>
    <property type="molecule type" value="Genomic_DNA"/>
</dbReference>
<feature type="chain" id="PRO_5008518644" description="Proteinase inhibitor I78" evidence="2">
    <location>
        <begin position="22"/>
        <end position="105"/>
    </location>
</feature>
<sequence length="105" mass="10543">MMALCAALALVACGQTTTPPAETPATTEAPAATAATTPAEATAQDACGAAQYAALVGTNIAAASFPADSNIRIIQPNTPVTQDFRADRLNVLTDASGVITSLECY</sequence>
<feature type="region of interest" description="Disordered" evidence="1">
    <location>
        <begin position="17"/>
        <end position="38"/>
    </location>
</feature>
<proteinExistence type="predicted"/>
<evidence type="ECO:0000256" key="2">
    <source>
        <dbReference type="SAM" id="SignalP"/>
    </source>
</evidence>
<keyword evidence="4" id="KW-1185">Reference proteome</keyword>
<dbReference type="Proteomes" id="UP000092498">
    <property type="component" value="Chromosome"/>
</dbReference>
<reference evidence="3 4" key="1">
    <citation type="submission" date="2015-11" db="EMBL/GenBank/DDBJ databases">
        <title>Whole-Genome Sequence of Candidatus Oderbacter manganicum from the National Park Lower Oder Valley, Germany.</title>
        <authorList>
            <person name="Braun B."/>
            <person name="Liere K."/>
            <person name="Szewzyk U."/>
        </authorList>
    </citation>
    <scope>NUCLEOTIDE SEQUENCE [LARGE SCALE GENOMIC DNA]</scope>
    <source>
        <strain evidence="3 4">OTSz_A_272</strain>
    </source>
</reference>
<dbReference type="Gene3D" id="3.30.10.10">
    <property type="entry name" value="Trypsin Inhibitor V, subunit A"/>
    <property type="match status" value="1"/>
</dbReference>
<evidence type="ECO:0000256" key="1">
    <source>
        <dbReference type="SAM" id="MobiDB-lite"/>
    </source>
</evidence>
<dbReference type="AlphaFoldDB" id="A0A1B1ADY3"/>
<evidence type="ECO:0008006" key="5">
    <source>
        <dbReference type="Google" id="ProtNLM"/>
    </source>
</evidence>
<feature type="signal peptide" evidence="2">
    <location>
        <begin position="1"/>
        <end position="21"/>
    </location>
</feature>
<dbReference type="Pfam" id="PF11720">
    <property type="entry name" value="Inhibitor_I78"/>
    <property type="match status" value="1"/>
</dbReference>
<accession>A0A1B1ADY3</accession>
<name>A0A1B1ADY3_9PROT</name>
<evidence type="ECO:0000313" key="4">
    <source>
        <dbReference type="Proteomes" id="UP000092498"/>
    </source>
</evidence>
<dbReference type="InterPro" id="IPR021719">
    <property type="entry name" value="Prot_inh_I78"/>
</dbReference>